<keyword evidence="1" id="KW-0812">Transmembrane</keyword>
<proteinExistence type="predicted"/>
<keyword evidence="1" id="KW-0472">Membrane</keyword>
<dbReference type="AlphaFoldDB" id="A0A382IAH1"/>
<evidence type="ECO:0000256" key="1">
    <source>
        <dbReference type="SAM" id="Phobius"/>
    </source>
</evidence>
<evidence type="ECO:0000313" key="2">
    <source>
        <dbReference type="EMBL" id="SVB96650.1"/>
    </source>
</evidence>
<name>A0A382IAH1_9ZZZZ</name>
<accession>A0A382IAH1</accession>
<organism evidence="2">
    <name type="scientific">marine metagenome</name>
    <dbReference type="NCBI Taxonomy" id="408172"/>
    <lineage>
        <taxon>unclassified sequences</taxon>
        <taxon>metagenomes</taxon>
        <taxon>ecological metagenomes</taxon>
    </lineage>
</organism>
<feature type="transmembrane region" description="Helical" evidence="1">
    <location>
        <begin position="6"/>
        <end position="24"/>
    </location>
</feature>
<dbReference type="EMBL" id="UINC01066198">
    <property type="protein sequence ID" value="SVB96650.1"/>
    <property type="molecule type" value="Genomic_DNA"/>
</dbReference>
<reference evidence="2" key="1">
    <citation type="submission" date="2018-05" db="EMBL/GenBank/DDBJ databases">
        <authorList>
            <person name="Lanie J.A."/>
            <person name="Ng W.-L."/>
            <person name="Kazmierczak K.M."/>
            <person name="Andrzejewski T.M."/>
            <person name="Davidsen T.M."/>
            <person name="Wayne K.J."/>
            <person name="Tettelin H."/>
            <person name="Glass J.I."/>
            <person name="Rusch D."/>
            <person name="Podicherti R."/>
            <person name="Tsui H.-C.T."/>
            <person name="Winkler M.E."/>
        </authorList>
    </citation>
    <scope>NUCLEOTIDE SEQUENCE</scope>
</reference>
<keyword evidence="1" id="KW-1133">Transmembrane helix</keyword>
<gene>
    <name evidence="2" type="ORF">METZ01_LOCUS249504</name>
</gene>
<protein>
    <submittedName>
        <fullName evidence="2">Uncharacterized protein</fullName>
    </submittedName>
</protein>
<feature type="non-terminal residue" evidence="2">
    <location>
        <position position="27"/>
    </location>
</feature>
<sequence length="27" mass="2814">MSDILSQGLLAIVIGLAILLVYALSLL</sequence>